<dbReference type="InterPro" id="IPR050534">
    <property type="entry name" value="Coronavir_polyprotein_1ab"/>
</dbReference>
<feature type="region of interest" description="Disordered" evidence="6">
    <location>
        <begin position="1148"/>
        <end position="1172"/>
    </location>
</feature>
<dbReference type="AlphaFoldDB" id="S3BHH5"/>
<keyword evidence="4" id="KW-0347">Helicase</keyword>
<dbReference type="InterPro" id="IPR041677">
    <property type="entry name" value="DNA2/NAM7_AAA_11"/>
</dbReference>
<evidence type="ECO:0000259" key="7">
    <source>
        <dbReference type="Pfam" id="PF13086"/>
    </source>
</evidence>
<dbReference type="GO" id="GO:0016787">
    <property type="term" value="F:hydrolase activity"/>
    <property type="evidence" value="ECO:0007669"/>
    <property type="project" value="UniProtKB-KW"/>
</dbReference>
<evidence type="ECO:0000313" key="10">
    <source>
        <dbReference type="Proteomes" id="UP000014400"/>
    </source>
</evidence>
<proteinExistence type="inferred from homology"/>
<evidence type="ECO:0000256" key="6">
    <source>
        <dbReference type="SAM" id="MobiDB-lite"/>
    </source>
</evidence>
<dbReference type="GO" id="GO:0005524">
    <property type="term" value="F:ATP binding"/>
    <property type="evidence" value="ECO:0007669"/>
    <property type="project" value="UniProtKB-KW"/>
</dbReference>
<dbReference type="PANTHER" id="PTHR43788:SF8">
    <property type="entry name" value="DNA-BINDING PROTEIN SMUBP-2"/>
    <property type="match status" value="1"/>
</dbReference>
<evidence type="ECO:0000259" key="8">
    <source>
        <dbReference type="Pfam" id="PF13087"/>
    </source>
</evidence>
<reference evidence="9 10" key="1">
    <citation type="submission" date="2013-04" db="EMBL/GenBank/DDBJ databases">
        <title>The Genome Sequence of Sutterella wadsworthensis HGA0223.</title>
        <authorList>
            <consortium name="The Broad Institute Genomics Platform"/>
            <person name="Earl A."/>
            <person name="Ward D."/>
            <person name="Feldgarden M."/>
            <person name="Gevers D."/>
            <person name="Schmidt T.M."/>
            <person name="Dover J."/>
            <person name="Dai D."/>
            <person name="Walker B."/>
            <person name="Young S."/>
            <person name="Zeng Q."/>
            <person name="Gargeya S."/>
            <person name="Fitzgerald M."/>
            <person name="Haas B."/>
            <person name="Abouelleil A."/>
            <person name="Allen A.W."/>
            <person name="Alvarado L."/>
            <person name="Arachchi H.M."/>
            <person name="Berlin A.M."/>
            <person name="Chapman S.B."/>
            <person name="Gainer-Dewar J."/>
            <person name="Goldberg J."/>
            <person name="Griggs A."/>
            <person name="Gujja S."/>
            <person name="Hansen M."/>
            <person name="Howarth C."/>
            <person name="Imamovic A."/>
            <person name="Ireland A."/>
            <person name="Larimer J."/>
            <person name="McCowan C."/>
            <person name="Murphy C."/>
            <person name="Pearson M."/>
            <person name="Poon T.W."/>
            <person name="Priest M."/>
            <person name="Roberts A."/>
            <person name="Saif S."/>
            <person name="Shea T."/>
            <person name="Sisk P."/>
            <person name="Sykes S."/>
            <person name="Wortman J."/>
            <person name="Nusbaum C."/>
            <person name="Birren B."/>
        </authorList>
    </citation>
    <scope>NUCLEOTIDE SEQUENCE [LARGE SCALE GENOMIC DNA]</scope>
    <source>
        <strain evidence="9 10">HGA0223</strain>
    </source>
</reference>
<dbReference type="Pfam" id="PF13086">
    <property type="entry name" value="AAA_11"/>
    <property type="match status" value="1"/>
</dbReference>
<feature type="domain" description="DNA2/NAM7 helicase-like C-terminal" evidence="8">
    <location>
        <begin position="921"/>
        <end position="1112"/>
    </location>
</feature>
<keyword evidence="10" id="KW-1185">Reference proteome</keyword>
<sequence length="1172" mass="129222">MLSRAEQIDVLRYWEEIELLTPPDYRVVENERLLVCEWKSGRPAGREAEAIAKWQKERWQEPFEYPERAPRGVVTDTMPVFMVYVGILPKGDVYRRLIDEMKAFAAFSAGHSGTAASAAKTAPSGWNEEWIASSAEGGSYLRGSTLLAAFMLNPWGKYIDESIHVAGYVGALEYLRSMRTAVCREDAPPMDFITGAQMSCAKLARQVENNIAQTLRQAAGVPGAFLNAERFKSDAAPGEVANKGEQRRGESDWIRLTDPHEEAEPVPEGLIAEIGRFLILAAGFPENSIVTVSAAVRFCRPSERRLPDGSVFMESFYLHDIRQAHSELEQAGVKPFGAPDFVRYAAHLQASSEKVGEEGLPSKNTNVETVDEEAAAPPESEAFAAPIGAPLARLLACAADEKLPRIDLLKEPFVVADLASPRSLASGRWPTNAAHHLYLCQQAAMAGILRMGPNSAQGFGPLVSVNGPPGTGKSWLVRDLVAEIVVRRARKIAGKNYSREVFDDQQSVTFNLPGGRSETFTPFARDVIKDSFILVASNNNAAIRNITDALPRSYTRRPNVTDDRSAAGRPAYTYWRDCALGVFAHAAGIASGKKNSQKGAEAAVKRLSADAERSLQEMRNDMLGRVNRPEMVWGLVSATLGSRRNCQLIARSVLGVGGRNIFGSQIQNQIDDWVRECEFRHELPEDVWMRAREAFLELDCRVEERRQRMTERLSRMAPPLAFQKPLSEDPQQHKSSLWVDEEFENLRSELFEAALTLHAATLGAQSDWAKKGFRAVGVYLTENAPSFTAGSGIDIFEFLSFLIPVLSTTLASTSRLLAHVNPGEIAWVIIDEASQASAQSAVGLLNRAERAVVLGDPRQLMPVVSMPQPLDAFLRSRYPSVDRLWSPHVSSLQSLADQTMEVGALIHDPVAESDVWTGLPLRTHRRCQSPMFEIANTLSYGGQMVQMTPRSDDGTLVTSCWIDILGHSYEPPARRNARGRAVTSVRGDPKVIREEMAWLRHCILRLKDNVKFFGRRVYILSPFRSVADAAARILREIGVTGANGLTAVGQKVEIRAGTVHAFQGQEADIVFLVLGSVPGIRGHAQRRWAALPANLINVAVTRAKSGLVVVGDWGEWTLERTFAIMAESLERRPVTVAPNAIVFRADQNATQSAAQKSLFDSEKSAEPQKREE</sequence>
<feature type="domain" description="DNA2/NAM7 helicase helicase" evidence="7">
    <location>
        <begin position="805"/>
        <end position="864"/>
    </location>
</feature>
<evidence type="ECO:0000256" key="3">
    <source>
        <dbReference type="ARBA" id="ARBA00022801"/>
    </source>
</evidence>
<comment type="similarity">
    <text evidence="1">Belongs to the DNA2/NAM7 helicase family.</text>
</comment>
<keyword evidence="3" id="KW-0378">Hydrolase</keyword>
<dbReference type="SUPFAM" id="SSF52540">
    <property type="entry name" value="P-loop containing nucleoside triphosphate hydrolases"/>
    <property type="match status" value="1"/>
</dbReference>
<comment type="caution">
    <text evidence="9">The sequence shown here is derived from an EMBL/GenBank/DDBJ whole genome shotgun (WGS) entry which is preliminary data.</text>
</comment>
<accession>S3BHH5</accession>
<dbReference type="Proteomes" id="UP000014400">
    <property type="component" value="Unassembled WGS sequence"/>
</dbReference>
<organism evidence="9 10">
    <name type="scientific">Sutterella wadsworthensis HGA0223</name>
    <dbReference type="NCBI Taxonomy" id="1203554"/>
    <lineage>
        <taxon>Bacteria</taxon>
        <taxon>Pseudomonadati</taxon>
        <taxon>Pseudomonadota</taxon>
        <taxon>Betaproteobacteria</taxon>
        <taxon>Burkholderiales</taxon>
        <taxon>Sutterellaceae</taxon>
        <taxon>Sutterella</taxon>
    </lineage>
</organism>
<dbReference type="HOGENOM" id="CLU_004155_0_1_4"/>
<feature type="compositionally biased region" description="Basic and acidic residues" evidence="6">
    <location>
        <begin position="1159"/>
        <end position="1172"/>
    </location>
</feature>
<evidence type="ECO:0000313" key="9">
    <source>
        <dbReference type="EMBL" id="EPD99876.1"/>
    </source>
</evidence>
<evidence type="ECO:0000256" key="5">
    <source>
        <dbReference type="ARBA" id="ARBA00022840"/>
    </source>
</evidence>
<dbReference type="Gene3D" id="3.40.50.300">
    <property type="entry name" value="P-loop containing nucleotide triphosphate hydrolases"/>
    <property type="match status" value="2"/>
</dbReference>
<gene>
    <name evidence="9" type="ORF">HMPREF1476_00680</name>
</gene>
<dbReference type="GO" id="GO:0043139">
    <property type="term" value="F:5'-3' DNA helicase activity"/>
    <property type="evidence" value="ECO:0007669"/>
    <property type="project" value="TreeGrafter"/>
</dbReference>
<dbReference type="STRING" id="1203554.HMPREF1476_00680"/>
<dbReference type="InterPro" id="IPR041679">
    <property type="entry name" value="DNA2/NAM7-like_C"/>
</dbReference>
<name>S3BHH5_9BURK</name>
<dbReference type="RefSeq" id="WP_016474031.1">
    <property type="nucleotide sequence ID" value="NZ_KE150480.1"/>
</dbReference>
<evidence type="ECO:0008006" key="11">
    <source>
        <dbReference type="Google" id="ProtNLM"/>
    </source>
</evidence>
<dbReference type="EMBL" id="ATCF01000012">
    <property type="protein sequence ID" value="EPD99876.1"/>
    <property type="molecule type" value="Genomic_DNA"/>
</dbReference>
<evidence type="ECO:0000256" key="1">
    <source>
        <dbReference type="ARBA" id="ARBA00007913"/>
    </source>
</evidence>
<dbReference type="Pfam" id="PF13087">
    <property type="entry name" value="AAA_12"/>
    <property type="match status" value="1"/>
</dbReference>
<evidence type="ECO:0000256" key="4">
    <source>
        <dbReference type="ARBA" id="ARBA00022806"/>
    </source>
</evidence>
<protein>
    <recommendedName>
        <fullName evidence="11">DNA2/NAM7 helicase-like C-terminal domain-containing protein</fullName>
    </recommendedName>
</protein>
<dbReference type="PATRIC" id="fig|1203554.3.peg.670"/>
<dbReference type="InterPro" id="IPR027417">
    <property type="entry name" value="P-loop_NTPase"/>
</dbReference>
<keyword evidence="5" id="KW-0067">ATP-binding</keyword>
<evidence type="ECO:0000256" key="2">
    <source>
        <dbReference type="ARBA" id="ARBA00022741"/>
    </source>
</evidence>
<dbReference type="eggNOG" id="COG1112">
    <property type="taxonomic scope" value="Bacteria"/>
</dbReference>
<dbReference type="PANTHER" id="PTHR43788">
    <property type="entry name" value="DNA2/NAM7 HELICASE FAMILY MEMBER"/>
    <property type="match status" value="1"/>
</dbReference>
<keyword evidence="2" id="KW-0547">Nucleotide-binding</keyword>